<feature type="domain" description="Btz" evidence="14">
    <location>
        <begin position="83"/>
        <end position="168"/>
    </location>
</feature>
<evidence type="ECO:0000256" key="11">
    <source>
        <dbReference type="ARBA" id="ARBA00023187"/>
    </source>
</evidence>
<keyword evidence="16" id="KW-1185">Reference proteome</keyword>
<evidence type="ECO:0000256" key="4">
    <source>
        <dbReference type="ARBA" id="ARBA00022448"/>
    </source>
</evidence>
<feature type="compositionally biased region" description="Basic and acidic residues" evidence="13">
    <location>
        <begin position="15"/>
        <end position="52"/>
    </location>
</feature>
<keyword evidence="11" id="KW-0508">mRNA splicing</keyword>
<dbReference type="GO" id="GO:0051028">
    <property type="term" value="P:mRNA transport"/>
    <property type="evidence" value="ECO:0007669"/>
    <property type="project" value="UniProtKB-KW"/>
</dbReference>
<dbReference type="GO" id="GO:0035145">
    <property type="term" value="C:exon-exon junction complex"/>
    <property type="evidence" value="ECO:0007669"/>
    <property type="project" value="InterPro"/>
</dbReference>
<dbReference type="Proteomes" id="UP000015453">
    <property type="component" value="Unassembled WGS sequence"/>
</dbReference>
<comment type="subcellular location">
    <subcellularLocation>
        <location evidence="2">Cytoplasm</location>
    </subcellularLocation>
    <subcellularLocation>
        <location evidence="1">Nucleus</location>
    </subcellularLocation>
</comment>
<keyword evidence="12" id="KW-0539">Nucleus</keyword>
<comment type="caution">
    <text evidence="15">The sequence shown here is derived from an EMBL/GenBank/DDBJ whole genome shotgun (WGS) entry which is preliminary data.</text>
</comment>
<name>S8D8L9_9LAMI</name>
<gene>
    <name evidence="15" type="ORF">M569_00973</name>
</gene>
<dbReference type="GO" id="GO:0003729">
    <property type="term" value="F:mRNA binding"/>
    <property type="evidence" value="ECO:0007669"/>
    <property type="project" value="InterPro"/>
</dbReference>
<reference evidence="15 16" key="1">
    <citation type="journal article" date="2013" name="BMC Genomics">
        <title>The miniature genome of a carnivorous plant Genlisea aurea contains a low number of genes and short non-coding sequences.</title>
        <authorList>
            <person name="Leushkin E.V."/>
            <person name="Sutormin R.A."/>
            <person name="Nabieva E.R."/>
            <person name="Penin A.A."/>
            <person name="Kondrashov A.S."/>
            <person name="Logacheva M.D."/>
        </authorList>
    </citation>
    <scope>NUCLEOTIDE SEQUENCE [LARGE SCALE GENOMIC DNA]</scope>
</reference>
<dbReference type="GO" id="GO:0008380">
    <property type="term" value="P:RNA splicing"/>
    <property type="evidence" value="ECO:0007669"/>
    <property type="project" value="UniProtKB-KW"/>
</dbReference>
<evidence type="ECO:0000259" key="14">
    <source>
        <dbReference type="Pfam" id="PF09405"/>
    </source>
</evidence>
<feature type="region of interest" description="Disordered" evidence="13">
    <location>
        <begin position="1"/>
        <end position="147"/>
    </location>
</feature>
<dbReference type="GO" id="GO:0006417">
    <property type="term" value="P:regulation of translation"/>
    <property type="evidence" value="ECO:0007669"/>
    <property type="project" value="UniProtKB-KW"/>
</dbReference>
<feature type="compositionally biased region" description="Basic and acidic residues" evidence="13">
    <location>
        <begin position="61"/>
        <end position="73"/>
    </location>
</feature>
<keyword evidence="8" id="KW-0810">Translation regulation</keyword>
<evidence type="ECO:0000256" key="3">
    <source>
        <dbReference type="ARBA" id="ARBA00009548"/>
    </source>
</evidence>
<comment type="similarity">
    <text evidence="3">Belongs to the CASC3 family.</text>
</comment>
<keyword evidence="10" id="KW-0866">Nonsense-mediated mRNA decay</keyword>
<dbReference type="EMBL" id="AUSU01000300">
    <property type="protein sequence ID" value="EPS73786.1"/>
    <property type="molecule type" value="Genomic_DNA"/>
</dbReference>
<dbReference type="OrthoDB" id="1920561at2759"/>
<keyword evidence="4" id="KW-0813">Transport</keyword>
<protein>
    <recommendedName>
        <fullName evidence="14">Btz domain-containing protein</fullName>
    </recommendedName>
</protein>
<feature type="non-terminal residue" evidence="15">
    <location>
        <position position="1"/>
    </location>
</feature>
<evidence type="ECO:0000256" key="13">
    <source>
        <dbReference type="SAM" id="MobiDB-lite"/>
    </source>
</evidence>
<keyword evidence="9" id="KW-0694">RNA-binding</keyword>
<dbReference type="InterPro" id="IPR018545">
    <property type="entry name" value="Btz_dom"/>
</dbReference>
<evidence type="ECO:0000256" key="8">
    <source>
        <dbReference type="ARBA" id="ARBA00022845"/>
    </source>
</evidence>
<evidence type="ECO:0000256" key="1">
    <source>
        <dbReference type="ARBA" id="ARBA00004123"/>
    </source>
</evidence>
<feature type="compositionally biased region" description="Basic and acidic residues" evidence="13">
    <location>
        <begin position="238"/>
        <end position="267"/>
    </location>
</feature>
<proteinExistence type="inferred from homology"/>
<keyword evidence="7" id="KW-0509">mRNA transport</keyword>
<sequence>SHREARVSRSMRPRPRLEREPSPKRYRREGERGYDRLQSRSQLDRNGDEFFRKQSRLQESFSRDTPLEPHPKSETAVIIKEPENRDEGLSDHRKHPSDPTKVPRSRSYFQHDDRGVVGESGRSINHRPWRYPKDQPSNRAESYSHQTDDLVWRHDGYIEMEANPKPIINKRPSFREQKIQPEPENLIARIRADQGRKVLYHSAETVRNDHRWYPSDRVERSAARERDLNRAEPWGGRRYKEPERFPPRPDYRRPIGGRVEKWKHDLYNEANRSPSPKNEEEKISKIEALLAS</sequence>
<evidence type="ECO:0000256" key="2">
    <source>
        <dbReference type="ARBA" id="ARBA00004496"/>
    </source>
</evidence>
<dbReference type="PANTHER" id="PTHR36364">
    <property type="entry name" value="OS03G0203000 PROTEIN"/>
    <property type="match status" value="1"/>
</dbReference>
<evidence type="ECO:0000256" key="12">
    <source>
        <dbReference type="ARBA" id="ARBA00023242"/>
    </source>
</evidence>
<accession>S8D8L9</accession>
<evidence type="ECO:0000256" key="9">
    <source>
        <dbReference type="ARBA" id="ARBA00022884"/>
    </source>
</evidence>
<keyword evidence="6" id="KW-0507">mRNA processing</keyword>
<evidence type="ECO:0000256" key="6">
    <source>
        <dbReference type="ARBA" id="ARBA00022664"/>
    </source>
</evidence>
<evidence type="ECO:0000313" key="16">
    <source>
        <dbReference type="Proteomes" id="UP000015453"/>
    </source>
</evidence>
<dbReference type="GO" id="GO:0000184">
    <property type="term" value="P:nuclear-transcribed mRNA catabolic process, nonsense-mediated decay"/>
    <property type="evidence" value="ECO:0007669"/>
    <property type="project" value="UniProtKB-KW"/>
</dbReference>
<feature type="compositionally biased region" description="Polar residues" evidence="13">
    <location>
        <begin position="135"/>
        <end position="145"/>
    </location>
</feature>
<dbReference type="AlphaFoldDB" id="S8D8L9"/>
<feature type="compositionally biased region" description="Basic and acidic residues" evidence="13">
    <location>
        <begin position="80"/>
        <end position="91"/>
    </location>
</feature>
<evidence type="ECO:0000313" key="15">
    <source>
        <dbReference type="EMBL" id="EPS73786.1"/>
    </source>
</evidence>
<evidence type="ECO:0000256" key="10">
    <source>
        <dbReference type="ARBA" id="ARBA00023161"/>
    </source>
</evidence>
<dbReference type="GO" id="GO:0006397">
    <property type="term" value="P:mRNA processing"/>
    <property type="evidence" value="ECO:0007669"/>
    <property type="project" value="UniProtKB-KW"/>
</dbReference>
<dbReference type="Pfam" id="PF09405">
    <property type="entry name" value="Btz"/>
    <property type="match status" value="1"/>
</dbReference>
<dbReference type="GO" id="GO:0005737">
    <property type="term" value="C:cytoplasm"/>
    <property type="evidence" value="ECO:0007669"/>
    <property type="project" value="UniProtKB-SubCell"/>
</dbReference>
<evidence type="ECO:0000256" key="5">
    <source>
        <dbReference type="ARBA" id="ARBA00022490"/>
    </source>
</evidence>
<keyword evidence="5" id="KW-0963">Cytoplasm</keyword>
<feature type="region of interest" description="Disordered" evidence="13">
    <location>
        <begin position="234"/>
        <end position="285"/>
    </location>
</feature>
<organism evidence="15 16">
    <name type="scientific">Genlisea aurea</name>
    <dbReference type="NCBI Taxonomy" id="192259"/>
    <lineage>
        <taxon>Eukaryota</taxon>
        <taxon>Viridiplantae</taxon>
        <taxon>Streptophyta</taxon>
        <taxon>Embryophyta</taxon>
        <taxon>Tracheophyta</taxon>
        <taxon>Spermatophyta</taxon>
        <taxon>Magnoliopsida</taxon>
        <taxon>eudicotyledons</taxon>
        <taxon>Gunneridae</taxon>
        <taxon>Pentapetalae</taxon>
        <taxon>asterids</taxon>
        <taxon>lamiids</taxon>
        <taxon>Lamiales</taxon>
        <taxon>Lentibulariaceae</taxon>
        <taxon>Genlisea</taxon>
    </lineage>
</organism>
<evidence type="ECO:0000256" key="7">
    <source>
        <dbReference type="ARBA" id="ARBA00022816"/>
    </source>
</evidence>
<dbReference type="PANTHER" id="PTHR36364:SF1">
    <property type="entry name" value="OS03G0203000 PROTEIN"/>
    <property type="match status" value="1"/>
</dbReference>